<evidence type="ECO:0000313" key="2">
    <source>
        <dbReference type="Proteomes" id="UP000663866"/>
    </source>
</evidence>
<name>A0A821JE42_9BILA</name>
<organism evidence="1 2">
    <name type="scientific">Rotaria magnacalcarata</name>
    <dbReference type="NCBI Taxonomy" id="392030"/>
    <lineage>
        <taxon>Eukaryota</taxon>
        <taxon>Metazoa</taxon>
        <taxon>Spiralia</taxon>
        <taxon>Gnathifera</taxon>
        <taxon>Rotifera</taxon>
        <taxon>Eurotatoria</taxon>
        <taxon>Bdelloidea</taxon>
        <taxon>Philodinida</taxon>
        <taxon>Philodinidae</taxon>
        <taxon>Rotaria</taxon>
    </lineage>
</organism>
<protein>
    <submittedName>
        <fullName evidence="1">Uncharacterized protein</fullName>
    </submittedName>
</protein>
<dbReference type="AlphaFoldDB" id="A0A821JE42"/>
<proteinExistence type="predicted"/>
<evidence type="ECO:0000313" key="1">
    <source>
        <dbReference type="EMBL" id="CAF4718954.1"/>
    </source>
</evidence>
<keyword evidence="2" id="KW-1185">Reference proteome</keyword>
<dbReference type="EMBL" id="CAJOBG010105173">
    <property type="protein sequence ID" value="CAF4718954.1"/>
    <property type="molecule type" value="Genomic_DNA"/>
</dbReference>
<feature type="non-terminal residue" evidence="1">
    <location>
        <position position="34"/>
    </location>
</feature>
<feature type="non-terminal residue" evidence="1">
    <location>
        <position position="1"/>
    </location>
</feature>
<reference evidence="1" key="1">
    <citation type="submission" date="2021-02" db="EMBL/GenBank/DDBJ databases">
        <authorList>
            <person name="Nowell W R."/>
        </authorList>
    </citation>
    <scope>NUCLEOTIDE SEQUENCE</scope>
</reference>
<dbReference type="Proteomes" id="UP000663866">
    <property type="component" value="Unassembled WGS sequence"/>
</dbReference>
<comment type="caution">
    <text evidence="1">The sequence shown here is derived from an EMBL/GenBank/DDBJ whole genome shotgun (WGS) entry which is preliminary data.</text>
</comment>
<accession>A0A821JE42</accession>
<sequence>STAALEYHDAVVDDPKQRRPDITLAKSWLNWAPK</sequence>
<gene>
    <name evidence="1" type="ORF">OVN521_LOCUS49013</name>
</gene>